<dbReference type="SUPFAM" id="SSF48452">
    <property type="entry name" value="TPR-like"/>
    <property type="match status" value="1"/>
</dbReference>
<dbReference type="PROSITE" id="PS50887">
    <property type="entry name" value="GGDEF"/>
    <property type="match status" value="1"/>
</dbReference>
<evidence type="ECO:0000259" key="1">
    <source>
        <dbReference type="PROSITE" id="PS50887"/>
    </source>
</evidence>
<evidence type="ECO:0000313" key="3">
    <source>
        <dbReference type="Proteomes" id="UP000622552"/>
    </source>
</evidence>
<dbReference type="InterPro" id="IPR011990">
    <property type="entry name" value="TPR-like_helical_dom_sf"/>
</dbReference>
<organism evidence="2 3">
    <name type="scientific">Longispora fulva</name>
    <dbReference type="NCBI Taxonomy" id="619741"/>
    <lineage>
        <taxon>Bacteria</taxon>
        <taxon>Bacillati</taxon>
        <taxon>Actinomycetota</taxon>
        <taxon>Actinomycetes</taxon>
        <taxon>Micromonosporales</taxon>
        <taxon>Micromonosporaceae</taxon>
        <taxon>Longispora</taxon>
    </lineage>
</organism>
<dbReference type="SUPFAM" id="SSF55073">
    <property type="entry name" value="Nucleotide cyclase"/>
    <property type="match status" value="1"/>
</dbReference>
<feature type="domain" description="GGDEF" evidence="1">
    <location>
        <begin position="381"/>
        <end position="503"/>
    </location>
</feature>
<dbReference type="GO" id="GO:1902201">
    <property type="term" value="P:negative regulation of bacterial-type flagellum-dependent cell motility"/>
    <property type="evidence" value="ECO:0007669"/>
    <property type="project" value="TreeGrafter"/>
</dbReference>
<protein>
    <submittedName>
        <fullName evidence="2">Diguanylate cyclase (GGDEF)-like protein</fullName>
    </submittedName>
</protein>
<dbReference type="GO" id="GO:0043709">
    <property type="term" value="P:cell adhesion involved in single-species biofilm formation"/>
    <property type="evidence" value="ECO:0007669"/>
    <property type="project" value="TreeGrafter"/>
</dbReference>
<sequence length="503" mass="53564">MTIQHDSPDTAVVRDAAGLSRLIRSGRSSDAVARADEILPHLADPVEAIRVQLTKLAALLNLGRMTECPRAIDQADAALRALPPGHDEPAMLGEFHALAASVAHHQGSLERCVTHLVRGARALDLAGPADPGAARAWLDLAVTYSWVGFHRHAVAAQQRAMEISRAAGMDPVFVTHPEIRVRHALALDHQGDTEACLRALGEITRTLGPDDVTGFELPYLGYALARYAALGGRGGIDARPLLRTDLEPYQENGELRRLGEACLAIAENRPTVALALLDGASAAASRLGAAEVPRLRALAHTALGDHVAAHADDRVVAGMLARTTTRLYDLFVDGVTARLDHDELRRSVTRYADEAHTDSLTGLPNRRHLERYVAELARHGTYGTVGVADLDGFKSVNTVHGHLSGDQVLQHVAAILTRALRGGDFLARFGGDEFVVVLPGTPLAEAQEVGSRLAAAVAGYDWNTLVPGTPVTLTMGLAELNSRTSLTAAFRAADLVMLQAKAG</sequence>
<proteinExistence type="predicted"/>
<dbReference type="Proteomes" id="UP000622552">
    <property type="component" value="Unassembled WGS sequence"/>
</dbReference>
<dbReference type="InterPro" id="IPR050469">
    <property type="entry name" value="Diguanylate_Cyclase"/>
</dbReference>
<evidence type="ECO:0000313" key="2">
    <source>
        <dbReference type="EMBL" id="MBG6135336.1"/>
    </source>
</evidence>
<dbReference type="Pfam" id="PF00990">
    <property type="entry name" value="GGDEF"/>
    <property type="match status" value="1"/>
</dbReference>
<keyword evidence="3" id="KW-1185">Reference proteome</keyword>
<dbReference type="CDD" id="cd01949">
    <property type="entry name" value="GGDEF"/>
    <property type="match status" value="1"/>
</dbReference>
<dbReference type="RefSeq" id="WP_197002453.1">
    <property type="nucleotide sequence ID" value="NZ_BONS01000003.1"/>
</dbReference>
<dbReference type="GO" id="GO:0005886">
    <property type="term" value="C:plasma membrane"/>
    <property type="evidence" value="ECO:0007669"/>
    <property type="project" value="TreeGrafter"/>
</dbReference>
<comment type="caution">
    <text evidence="2">The sequence shown here is derived from an EMBL/GenBank/DDBJ whole genome shotgun (WGS) entry which is preliminary data.</text>
</comment>
<dbReference type="NCBIfam" id="TIGR00254">
    <property type="entry name" value="GGDEF"/>
    <property type="match status" value="1"/>
</dbReference>
<dbReference type="EMBL" id="JADOUF010000001">
    <property type="protein sequence ID" value="MBG6135336.1"/>
    <property type="molecule type" value="Genomic_DNA"/>
</dbReference>
<dbReference type="Gene3D" id="3.30.70.270">
    <property type="match status" value="1"/>
</dbReference>
<dbReference type="GO" id="GO:0052621">
    <property type="term" value="F:diguanylate cyclase activity"/>
    <property type="evidence" value="ECO:0007669"/>
    <property type="project" value="TreeGrafter"/>
</dbReference>
<dbReference type="InterPro" id="IPR043128">
    <property type="entry name" value="Rev_trsase/Diguanyl_cyclase"/>
</dbReference>
<dbReference type="SMART" id="SM00267">
    <property type="entry name" value="GGDEF"/>
    <property type="match status" value="1"/>
</dbReference>
<dbReference type="InterPro" id="IPR029787">
    <property type="entry name" value="Nucleotide_cyclase"/>
</dbReference>
<reference evidence="2" key="1">
    <citation type="submission" date="2020-11" db="EMBL/GenBank/DDBJ databases">
        <title>Sequencing the genomes of 1000 actinobacteria strains.</title>
        <authorList>
            <person name="Klenk H.-P."/>
        </authorList>
    </citation>
    <scope>NUCLEOTIDE SEQUENCE</scope>
    <source>
        <strain evidence="2">DSM 45356</strain>
    </source>
</reference>
<dbReference type="AlphaFoldDB" id="A0A8J7KJD0"/>
<dbReference type="Gene3D" id="1.25.40.10">
    <property type="entry name" value="Tetratricopeptide repeat domain"/>
    <property type="match status" value="1"/>
</dbReference>
<accession>A0A8J7KJD0</accession>
<name>A0A8J7KJD0_9ACTN</name>
<dbReference type="PANTHER" id="PTHR45138:SF9">
    <property type="entry name" value="DIGUANYLATE CYCLASE DGCM-RELATED"/>
    <property type="match status" value="1"/>
</dbReference>
<dbReference type="PANTHER" id="PTHR45138">
    <property type="entry name" value="REGULATORY COMPONENTS OF SENSORY TRANSDUCTION SYSTEM"/>
    <property type="match status" value="1"/>
</dbReference>
<dbReference type="InterPro" id="IPR000160">
    <property type="entry name" value="GGDEF_dom"/>
</dbReference>
<gene>
    <name evidence="2" type="ORF">IW245_001530</name>
</gene>